<dbReference type="InterPro" id="IPR036249">
    <property type="entry name" value="Thioredoxin-like_sf"/>
</dbReference>
<reference evidence="2 3" key="2">
    <citation type="submission" date="2014-09" db="EMBL/GenBank/DDBJ databases">
        <authorList>
            <consortium name="NBRP consortium"/>
            <person name="Sawabe T."/>
            <person name="Meirelles P."/>
            <person name="Nakanishi M."/>
            <person name="Sayaka M."/>
            <person name="Hattori M."/>
            <person name="Ohkuma M."/>
        </authorList>
    </citation>
    <scope>NUCLEOTIDE SEQUENCE [LARGE SCALE GENOMIC DNA]</scope>
    <source>
        <strain evidence="3">JCM19235</strain>
    </source>
</reference>
<dbReference type="Pfam" id="PF13192">
    <property type="entry name" value="Thioredoxin_3"/>
    <property type="match status" value="1"/>
</dbReference>
<dbReference type="InterPro" id="IPR012336">
    <property type="entry name" value="Thioredoxin-like_fold"/>
</dbReference>
<name>A0A090SMI8_9VIBR</name>
<dbReference type="EMBL" id="BBMR01000006">
    <property type="protein sequence ID" value="GAL20592.1"/>
    <property type="molecule type" value="Genomic_DNA"/>
</dbReference>
<dbReference type="Proteomes" id="UP000029228">
    <property type="component" value="Unassembled WGS sequence"/>
</dbReference>
<keyword evidence="2" id="KW-0413">Isomerase</keyword>
<protein>
    <submittedName>
        <fullName evidence="2">Thiol-disulfide isomerase and thioredoxins</fullName>
    </submittedName>
</protein>
<dbReference type="SUPFAM" id="SSF52833">
    <property type="entry name" value="Thioredoxin-like"/>
    <property type="match status" value="1"/>
</dbReference>
<dbReference type="AlphaFoldDB" id="A0A090SMI8"/>
<dbReference type="InterPro" id="IPR005243">
    <property type="entry name" value="THIRX-like_proc"/>
</dbReference>
<dbReference type="PANTHER" id="PTHR36450">
    <property type="entry name" value="THIOREDOXIN"/>
    <property type="match status" value="1"/>
</dbReference>
<feature type="domain" description="Thioredoxin-like fold" evidence="1">
    <location>
        <begin position="3"/>
        <end position="76"/>
    </location>
</feature>
<comment type="caution">
    <text evidence="2">The sequence shown here is derived from an EMBL/GenBank/DDBJ whole genome shotgun (WGS) entry which is preliminary data.</text>
</comment>
<dbReference type="PANTHER" id="PTHR36450:SF1">
    <property type="entry name" value="THIOREDOXIN"/>
    <property type="match status" value="1"/>
</dbReference>
<evidence type="ECO:0000259" key="1">
    <source>
        <dbReference type="Pfam" id="PF13192"/>
    </source>
</evidence>
<keyword evidence="3" id="KW-1185">Reference proteome</keyword>
<dbReference type="GO" id="GO:0016853">
    <property type="term" value="F:isomerase activity"/>
    <property type="evidence" value="ECO:0007669"/>
    <property type="project" value="UniProtKB-KW"/>
</dbReference>
<dbReference type="OrthoDB" id="9800630at2"/>
<evidence type="ECO:0000313" key="3">
    <source>
        <dbReference type="Proteomes" id="UP000029228"/>
    </source>
</evidence>
<gene>
    <name evidence="2" type="ORF">JCM19235_3594</name>
</gene>
<reference evidence="2 3" key="1">
    <citation type="submission" date="2014-09" db="EMBL/GenBank/DDBJ databases">
        <title>Vibrio maritimus JCM 19235. (C45) whole genome shotgun sequence.</title>
        <authorList>
            <person name="Sawabe T."/>
            <person name="Meirelles P."/>
            <person name="Nakanishi M."/>
            <person name="Sayaka M."/>
            <person name="Hattori M."/>
            <person name="Ohkuma M."/>
        </authorList>
    </citation>
    <scope>NUCLEOTIDE SEQUENCE [LARGE SCALE GENOMIC DNA]</scope>
    <source>
        <strain evidence="3">JCM19235</strain>
    </source>
</reference>
<dbReference type="STRING" id="990268.JCM19235_3594"/>
<dbReference type="Gene3D" id="3.40.30.10">
    <property type="entry name" value="Glutaredoxin"/>
    <property type="match status" value="1"/>
</dbReference>
<dbReference type="NCBIfam" id="TIGR00412">
    <property type="entry name" value="redox_disulf_2"/>
    <property type="match status" value="1"/>
</dbReference>
<sequence>MKTIQVYGSGCRNCQVTAQRIVDVAQSLGQDVEVEKVTSLEAVMKAGVMSTPGVGVEGIVRHTGSVPTVEQVQAMLVS</sequence>
<organism evidence="2 3">
    <name type="scientific">Vibrio maritimus</name>
    <dbReference type="NCBI Taxonomy" id="990268"/>
    <lineage>
        <taxon>Bacteria</taxon>
        <taxon>Pseudomonadati</taxon>
        <taxon>Pseudomonadota</taxon>
        <taxon>Gammaproteobacteria</taxon>
        <taxon>Vibrionales</taxon>
        <taxon>Vibrionaceae</taxon>
        <taxon>Vibrio</taxon>
    </lineage>
</organism>
<evidence type="ECO:0000313" key="2">
    <source>
        <dbReference type="EMBL" id="GAL20592.1"/>
    </source>
</evidence>
<proteinExistence type="predicted"/>
<accession>A0A090SMI8</accession>